<dbReference type="RefSeq" id="WP_065836366.1">
    <property type="nucleotide sequence ID" value="NZ_LGSI01000073.1"/>
</dbReference>
<dbReference type="Proteomes" id="UP000093104">
    <property type="component" value="Unassembled WGS sequence"/>
</dbReference>
<comment type="caution">
    <text evidence="1">The sequence shown here is derived from an EMBL/GenBank/DDBJ whole genome shotgun (WGS) entry which is preliminary data.</text>
</comment>
<evidence type="ECO:0000313" key="1">
    <source>
        <dbReference type="EMBL" id="OCR21857.1"/>
    </source>
</evidence>
<protein>
    <submittedName>
        <fullName evidence="1">Uncharacterized protein</fullName>
    </submittedName>
</protein>
<dbReference type="EMBL" id="LGSI01000073">
    <property type="protein sequence ID" value="OCR21857.1"/>
    <property type="molecule type" value="Genomic_DNA"/>
</dbReference>
<sequence length="76" mass="8844">MNSPLFSSVVAYAQQCERQLVEILHLRPSLERKQVTSWVDEQSHARTDRDPLELLRSINSNIRAGKPLPWESPRDF</sequence>
<accession>A0A1C7YYK9</accession>
<gene>
    <name evidence="1" type="ORF">AFK24_28230</name>
</gene>
<evidence type="ECO:0000313" key="2">
    <source>
        <dbReference type="Proteomes" id="UP000093104"/>
    </source>
</evidence>
<dbReference type="AlphaFoldDB" id="A0A1C7YYK9"/>
<name>A0A1C7YYK9_PSESX</name>
<dbReference type="PATRIC" id="fig|317.243.peg.2250"/>
<proteinExistence type="predicted"/>
<reference evidence="1 2" key="1">
    <citation type="submission" date="2015-07" db="EMBL/GenBank/DDBJ databases">
        <title>Draft genome sequence of a diazotrophic, plant growth-promoting rhizobacterium of the Pseudomonas syringae complex.</title>
        <authorList>
            <person name="Patten C.L."/>
            <person name="Jeong H."/>
        </authorList>
    </citation>
    <scope>NUCLEOTIDE SEQUENCE [LARGE SCALE GENOMIC DNA]</scope>
    <source>
        <strain evidence="1 2">GR12-2</strain>
    </source>
</reference>
<organism evidence="1 2">
    <name type="scientific">Pseudomonas syringae</name>
    <dbReference type="NCBI Taxonomy" id="317"/>
    <lineage>
        <taxon>Bacteria</taxon>
        <taxon>Pseudomonadati</taxon>
        <taxon>Pseudomonadota</taxon>
        <taxon>Gammaproteobacteria</taxon>
        <taxon>Pseudomonadales</taxon>
        <taxon>Pseudomonadaceae</taxon>
        <taxon>Pseudomonas</taxon>
    </lineage>
</organism>